<organism evidence="1 2">
    <name type="scientific">Limnoglobus roseus</name>
    <dbReference type="NCBI Taxonomy" id="2598579"/>
    <lineage>
        <taxon>Bacteria</taxon>
        <taxon>Pseudomonadati</taxon>
        <taxon>Planctomycetota</taxon>
        <taxon>Planctomycetia</taxon>
        <taxon>Gemmatales</taxon>
        <taxon>Gemmataceae</taxon>
        <taxon>Limnoglobus</taxon>
    </lineage>
</organism>
<name>A0A5C1ASS1_9BACT</name>
<reference evidence="2" key="1">
    <citation type="submission" date="2019-08" db="EMBL/GenBank/DDBJ databases">
        <title>Limnoglobus roseus gen. nov., sp. nov., a novel freshwater planctomycete with a giant genome from the family Gemmataceae.</title>
        <authorList>
            <person name="Kulichevskaya I.S."/>
            <person name="Naumoff D.G."/>
            <person name="Miroshnikov K."/>
            <person name="Ivanova A."/>
            <person name="Philippov D.A."/>
            <person name="Hakobyan A."/>
            <person name="Rijpstra I.C."/>
            <person name="Sinninghe Damste J.S."/>
            <person name="Liesack W."/>
            <person name="Dedysh S.N."/>
        </authorList>
    </citation>
    <scope>NUCLEOTIDE SEQUENCE [LARGE SCALE GENOMIC DNA]</scope>
    <source>
        <strain evidence="2">PX52</strain>
    </source>
</reference>
<accession>A0A5C1ASS1</accession>
<sequence>MDSHEDRLAALQVPVVWLGPGEAAAAFDRIRVCFDDRRYGLSKTAFTPPVERVDVDAPPEVLRAWLGERVGGGEESVLVAYSRDEVCKVSVGTFVDLWHSHFCPPDDEIAILPPNGGWILCYFHGDQFEFGRGSPA</sequence>
<evidence type="ECO:0000313" key="1">
    <source>
        <dbReference type="EMBL" id="QEL19958.1"/>
    </source>
</evidence>
<gene>
    <name evidence="1" type="ORF">PX52LOC_07041</name>
</gene>
<dbReference type="EMBL" id="CP042425">
    <property type="protein sequence ID" value="QEL19958.1"/>
    <property type="molecule type" value="Genomic_DNA"/>
</dbReference>
<dbReference type="OrthoDB" id="840133at2"/>
<evidence type="ECO:0000313" key="2">
    <source>
        <dbReference type="Proteomes" id="UP000324974"/>
    </source>
</evidence>
<keyword evidence="2" id="KW-1185">Reference proteome</keyword>
<dbReference type="KEGG" id="lrs:PX52LOC_07041"/>
<protein>
    <submittedName>
        <fullName evidence="1">Uncharacterized protein</fullName>
    </submittedName>
</protein>
<dbReference type="Proteomes" id="UP000324974">
    <property type="component" value="Chromosome"/>
</dbReference>
<dbReference type="AlphaFoldDB" id="A0A5C1ASS1"/>
<dbReference type="RefSeq" id="WP_149114296.1">
    <property type="nucleotide sequence ID" value="NZ_CP042425.1"/>
</dbReference>
<proteinExistence type="predicted"/>